<dbReference type="EMBL" id="JBHSRS010000018">
    <property type="protein sequence ID" value="MFC6281337.1"/>
    <property type="molecule type" value="Genomic_DNA"/>
</dbReference>
<keyword evidence="3" id="KW-1185">Reference proteome</keyword>
<accession>A0ABW1TVK3</accession>
<name>A0ABW1TVK3_9BURK</name>
<evidence type="ECO:0000313" key="2">
    <source>
        <dbReference type="EMBL" id="MFC6281337.1"/>
    </source>
</evidence>
<gene>
    <name evidence="2" type="ORF">ACFQND_08865</name>
</gene>
<dbReference type="RefSeq" id="WP_371439009.1">
    <property type="nucleotide sequence ID" value="NZ_JBHSRS010000018.1"/>
</dbReference>
<dbReference type="InterPro" id="IPR007138">
    <property type="entry name" value="ABM_dom"/>
</dbReference>
<dbReference type="GO" id="GO:0004497">
    <property type="term" value="F:monooxygenase activity"/>
    <property type="evidence" value="ECO:0007669"/>
    <property type="project" value="UniProtKB-KW"/>
</dbReference>
<organism evidence="2 3">
    <name type="scientific">Polaromonas aquatica</name>
    <dbReference type="NCBI Taxonomy" id="332657"/>
    <lineage>
        <taxon>Bacteria</taxon>
        <taxon>Pseudomonadati</taxon>
        <taxon>Pseudomonadota</taxon>
        <taxon>Betaproteobacteria</taxon>
        <taxon>Burkholderiales</taxon>
        <taxon>Comamonadaceae</taxon>
        <taxon>Polaromonas</taxon>
    </lineage>
</organism>
<sequence>MILELASLHIVPGREAGFEAAFAQACRIIAGAPGYLSHQLQRCVEEPGRYLLLVNWRTLEDHTLGFRQVPEHDEWKRLLHPFYQRPPAVEHYAMVASSGGPDDGIAI</sequence>
<dbReference type="Pfam" id="PF03992">
    <property type="entry name" value="ABM"/>
    <property type="match status" value="1"/>
</dbReference>
<dbReference type="SUPFAM" id="SSF54909">
    <property type="entry name" value="Dimeric alpha+beta barrel"/>
    <property type="match status" value="1"/>
</dbReference>
<dbReference type="Gene3D" id="3.30.70.100">
    <property type="match status" value="1"/>
</dbReference>
<protein>
    <submittedName>
        <fullName evidence="2">Antibiotic biosynthesis monooxygenase family protein</fullName>
        <ecNumber evidence="2">1.14.-.-</ecNumber>
    </submittedName>
</protein>
<keyword evidence="2" id="KW-0560">Oxidoreductase</keyword>
<dbReference type="PROSITE" id="PS51725">
    <property type="entry name" value="ABM"/>
    <property type="match status" value="1"/>
</dbReference>
<dbReference type="EC" id="1.14.-.-" evidence="2"/>
<keyword evidence="2" id="KW-0503">Monooxygenase</keyword>
<comment type="caution">
    <text evidence="2">The sequence shown here is derived from an EMBL/GenBank/DDBJ whole genome shotgun (WGS) entry which is preliminary data.</text>
</comment>
<evidence type="ECO:0000259" key="1">
    <source>
        <dbReference type="PROSITE" id="PS51725"/>
    </source>
</evidence>
<evidence type="ECO:0000313" key="3">
    <source>
        <dbReference type="Proteomes" id="UP001596270"/>
    </source>
</evidence>
<reference evidence="3" key="1">
    <citation type="journal article" date="2019" name="Int. J. Syst. Evol. Microbiol.">
        <title>The Global Catalogue of Microorganisms (GCM) 10K type strain sequencing project: providing services to taxonomists for standard genome sequencing and annotation.</title>
        <authorList>
            <consortium name="The Broad Institute Genomics Platform"/>
            <consortium name="The Broad Institute Genome Sequencing Center for Infectious Disease"/>
            <person name="Wu L."/>
            <person name="Ma J."/>
        </authorList>
    </citation>
    <scope>NUCLEOTIDE SEQUENCE [LARGE SCALE GENOMIC DNA]</scope>
    <source>
        <strain evidence="3">CCUG 39402</strain>
    </source>
</reference>
<feature type="domain" description="ABM" evidence="1">
    <location>
        <begin position="2"/>
        <end position="91"/>
    </location>
</feature>
<proteinExistence type="predicted"/>
<dbReference type="InterPro" id="IPR011008">
    <property type="entry name" value="Dimeric_a/b-barrel"/>
</dbReference>
<dbReference type="Proteomes" id="UP001596270">
    <property type="component" value="Unassembled WGS sequence"/>
</dbReference>